<dbReference type="RefSeq" id="YP_009177294.1">
    <property type="nucleotide sequence ID" value="NC_028247.1"/>
</dbReference>
<dbReference type="Proteomes" id="UP000202391">
    <property type="component" value="Segment"/>
</dbReference>
<protein>
    <submittedName>
        <fullName evidence="2">Uncharacterized protein</fullName>
    </submittedName>
</protein>
<evidence type="ECO:0000256" key="1">
    <source>
        <dbReference type="SAM" id="Phobius"/>
    </source>
</evidence>
<feature type="transmembrane region" description="Helical" evidence="1">
    <location>
        <begin position="30"/>
        <end position="48"/>
    </location>
</feature>
<evidence type="ECO:0000313" key="3">
    <source>
        <dbReference type="Proteomes" id="UP000202391"/>
    </source>
</evidence>
<evidence type="ECO:0000313" key="2">
    <source>
        <dbReference type="EMBL" id="AKU43996.1"/>
    </source>
</evidence>
<proteinExistence type="predicted"/>
<name>A0A0K1LN38_9CAUD</name>
<organism evidence="2 3">
    <name type="scientific">Citrobacter phage Michonne</name>
    <dbReference type="NCBI Taxonomy" id="1675603"/>
    <lineage>
        <taxon>Viruses</taxon>
        <taxon>Duplodnaviria</taxon>
        <taxon>Heunggongvirae</taxon>
        <taxon>Uroviricota</taxon>
        <taxon>Caudoviricetes</taxon>
        <taxon>Andersonviridae</taxon>
        <taxon>Ounavirinae</taxon>
        <taxon>Mooglevirus</taxon>
        <taxon>Mooglevirus mordin</taxon>
    </lineage>
</organism>
<accession>A0A0K1LN38</accession>
<keyword evidence="1" id="KW-0812">Transmembrane</keyword>
<keyword evidence="1" id="KW-1133">Transmembrane helix</keyword>
<keyword evidence="1" id="KW-0472">Membrane</keyword>
<dbReference type="KEGG" id="vg:26586788"/>
<gene>
    <name evidence="2" type="ORF">CPT_Michonne47</name>
</gene>
<dbReference type="EMBL" id="KT001916">
    <property type="protein sequence ID" value="AKU43996.1"/>
    <property type="molecule type" value="Genomic_DNA"/>
</dbReference>
<sequence>MLSAIILFVFVVLSLSYFISKLLSITYKAALALTLLSFAVNAAVRMYLI</sequence>
<reference evidence="2 3" key="1">
    <citation type="journal article" date="2015" name="Genome Announc.">
        <title>Complete Genome Sequence of Citrobacter freundii Myophage Michonne.</title>
        <authorList>
            <person name="Bernal C.L."/>
            <person name="Berkowitz V.E."/>
            <person name="Cahill J.L."/>
            <person name="Rasche E.S."/>
            <person name="Kuty Everett G.F."/>
        </authorList>
    </citation>
    <scope>NUCLEOTIDE SEQUENCE [LARGE SCALE GENOMIC DNA]</scope>
</reference>